<dbReference type="OrthoDB" id="7613513at2759"/>
<reference evidence="2" key="1">
    <citation type="submission" date="2025-08" db="UniProtKB">
        <authorList>
            <consortium name="RefSeq"/>
        </authorList>
    </citation>
    <scope>IDENTIFICATION</scope>
</reference>
<dbReference type="RefSeq" id="XP_048268149.1">
    <property type="nucleotide sequence ID" value="XM_048412192.1"/>
</dbReference>
<proteinExistence type="predicted"/>
<evidence type="ECO:0000313" key="1">
    <source>
        <dbReference type="Proteomes" id="UP000835206"/>
    </source>
</evidence>
<evidence type="ECO:0000313" key="2">
    <source>
        <dbReference type="RefSeq" id="XP_048268149.1"/>
    </source>
</evidence>
<organism evidence="1 2">
    <name type="scientific">Bombus terrestris</name>
    <name type="common">Buff-tailed bumblebee</name>
    <name type="synonym">Apis terrestris</name>
    <dbReference type="NCBI Taxonomy" id="30195"/>
    <lineage>
        <taxon>Eukaryota</taxon>
        <taxon>Metazoa</taxon>
        <taxon>Ecdysozoa</taxon>
        <taxon>Arthropoda</taxon>
        <taxon>Hexapoda</taxon>
        <taxon>Insecta</taxon>
        <taxon>Pterygota</taxon>
        <taxon>Neoptera</taxon>
        <taxon>Endopterygota</taxon>
        <taxon>Hymenoptera</taxon>
        <taxon>Apocrita</taxon>
        <taxon>Aculeata</taxon>
        <taxon>Apoidea</taxon>
        <taxon>Anthophila</taxon>
        <taxon>Apidae</taxon>
        <taxon>Bombus</taxon>
        <taxon>Bombus</taxon>
    </lineage>
</organism>
<name>A0A9C6SFR6_BOMTE</name>
<dbReference type="GeneID" id="105666450"/>
<gene>
    <name evidence="2" type="primary">LOC105666450</name>
</gene>
<sequence length="105" mass="12007">MNVTYHFVILENANYRDQELNMEGLKKSQRPQVNVDHGTNDTSLKIRRVKSSEIRTFLIDHVGRQKISAEIRQVTSEGHGVTSKKVSNMFESSIAMFHFATIEIA</sequence>
<dbReference type="KEGG" id="bter:105666450"/>
<dbReference type="Proteomes" id="UP000835206">
    <property type="component" value="Chromosome 14"/>
</dbReference>
<accession>A0A9C6SFR6</accession>
<dbReference type="AlphaFoldDB" id="A0A9C6SFR6"/>
<protein>
    <submittedName>
        <fullName evidence="2">Uncharacterized protein LOC105666450</fullName>
    </submittedName>
</protein>
<keyword evidence="1" id="KW-1185">Reference proteome</keyword>